<dbReference type="SUPFAM" id="SSF54814">
    <property type="entry name" value="Prokaryotic type KH domain (KH-domain type II)"/>
    <property type="match status" value="1"/>
</dbReference>
<proteinExistence type="inferred from homology"/>
<dbReference type="GO" id="GO:0019843">
    <property type="term" value="F:rRNA binding"/>
    <property type="evidence" value="ECO:0007669"/>
    <property type="project" value="UniProtKB-UniRule"/>
</dbReference>
<keyword evidence="3 8" id="KW-0694">RNA-binding</keyword>
<dbReference type="PROSITE" id="PS00548">
    <property type="entry name" value="RIBOSOMAL_S3"/>
    <property type="match status" value="1"/>
</dbReference>
<dbReference type="RefSeq" id="WP_146506987.1">
    <property type="nucleotide sequence ID" value="NZ_SIHI01000001.1"/>
</dbReference>
<dbReference type="InterPro" id="IPR004087">
    <property type="entry name" value="KH_dom"/>
</dbReference>
<gene>
    <name evidence="8 11" type="primary">rpsC</name>
    <name evidence="11" type="ORF">KOR42_04670</name>
</gene>
<keyword evidence="4 8" id="KW-0689">Ribosomal protein</keyword>
<dbReference type="HAMAP" id="MF_01309_B">
    <property type="entry name" value="Ribosomal_uS3_B"/>
    <property type="match status" value="1"/>
</dbReference>
<dbReference type="GO" id="GO:0003729">
    <property type="term" value="F:mRNA binding"/>
    <property type="evidence" value="ECO:0007669"/>
    <property type="project" value="UniProtKB-UniRule"/>
</dbReference>
<evidence type="ECO:0000256" key="5">
    <source>
        <dbReference type="ARBA" id="ARBA00023274"/>
    </source>
</evidence>
<keyword evidence="5 8" id="KW-0687">Ribonucleoprotein</keyword>
<dbReference type="InterPro" id="IPR004044">
    <property type="entry name" value="KH_dom_type_2"/>
</dbReference>
<dbReference type="FunFam" id="3.30.300.20:FF:000001">
    <property type="entry name" value="30S ribosomal protein S3"/>
    <property type="match status" value="1"/>
</dbReference>
<dbReference type="SUPFAM" id="SSF54821">
    <property type="entry name" value="Ribosomal protein S3 C-terminal domain"/>
    <property type="match status" value="1"/>
</dbReference>
<dbReference type="PROSITE" id="PS50823">
    <property type="entry name" value="KH_TYPE_2"/>
    <property type="match status" value="1"/>
</dbReference>
<dbReference type="GO" id="GO:0006412">
    <property type="term" value="P:translation"/>
    <property type="evidence" value="ECO:0007669"/>
    <property type="project" value="UniProtKB-UniRule"/>
</dbReference>
<keyword evidence="2 8" id="KW-0699">rRNA-binding</keyword>
<evidence type="ECO:0000259" key="10">
    <source>
        <dbReference type="PROSITE" id="PS50823"/>
    </source>
</evidence>
<accession>A0A5C5X3A4</accession>
<dbReference type="EMBL" id="SIHI01000001">
    <property type="protein sequence ID" value="TWT57109.1"/>
    <property type="molecule type" value="Genomic_DNA"/>
</dbReference>
<evidence type="ECO:0000256" key="2">
    <source>
        <dbReference type="ARBA" id="ARBA00022730"/>
    </source>
</evidence>
<sequence>MGQKVHPRGFRVGIVEPWRSRWYATKKEFGDLLVEDRKIRKFIHTEYKSAAIEKVEIDRTRDQVIVHLFSARPGIIIGRKGQEIDRLKARLEDQFGRRMEVKIVEINNPYRRAQLVAEDIAQQLTKRGSFRRAIKRTLDQVMEAGVNGVKIELSGRLGGAEMSRCEKASRGSIPLSTLQRHVDYGFTEAKTAQGVIGVKVWVDLGDYADGEISDGAYAEASKVSKKAKRSHKR</sequence>
<dbReference type="InterPro" id="IPR005704">
    <property type="entry name" value="Ribosomal_uS3_bac-typ"/>
</dbReference>
<evidence type="ECO:0000256" key="4">
    <source>
        <dbReference type="ARBA" id="ARBA00022980"/>
    </source>
</evidence>
<dbReference type="SMART" id="SM00322">
    <property type="entry name" value="KH"/>
    <property type="match status" value="1"/>
</dbReference>
<dbReference type="InterPro" id="IPR001351">
    <property type="entry name" value="Ribosomal_uS3_C"/>
</dbReference>
<dbReference type="CDD" id="cd02412">
    <property type="entry name" value="KH-II_30S_S3"/>
    <property type="match status" value="1"/>
</dbReference>
<dbReference type="InterPro" id="IPR036419">
    <property type="entry name" value="Ribosomal_S3_C_sf"/>
</dbReference>
<dbReference type="OrthoDB" id="9806396at2"/>
<keyword evidence="12" id="KW-1185">Reference proteome</keyword>
<evidence type="ECO:0000256" key="1">
    <source>
        <dbReference type="ARBA" id="ARBA00010761"/>
    </source>
</evidence>
<dbReference type="Pfam" id="PF00189">
    <property type="entry name" value="Ribosomal_S3_C"/>
    <property type="match status" value="1"/>
</dbReference>
<evidence type="ECO:0000313" key="12">
    <source>
        <dbReference type="Proteomes" id="UP000317243"/>
    </source>
</evidence>
<dbReference type="AlphaFoldDB" id="A0A5C5X3A4"/>
<comment type="caution">
    <text evidence="11">The sequence shown here is derived from an EMBL/GenBank/DDBJ whole genome shotgun (WGS) entry which is preliminary data.</text>
</comment>
<comment type="function">
    <text evidence="6 8">Binds the lower part of the 30S subunit head. Binds mRNA in the 70S ribosome, positioning it for translation.</text>
</comment>
<dbReference type="InterPro" id="IPR015946">
    <property type="entry name" value="KH_dom-like_a/b"/>
</dbReference>
<organism evidence="11 12">
    <name type="scientific">Thalassoglobus neptunius</name>
    <dbReference type="NCBI Taxonomy" id="1938619"/>
    <lineage>
        <taxon>Bacteria</taxon>
        <taxon>Pseudomonadati</taxon>
        <taxon>Planctomycetota</taxon>
        <taxon>Planctomycetia</taxon>
        <taxon>Planctomycetales</taxon>
        <taxon>Planctomycetaceae</taxon>
        <taxon>Thalassoglobus</taxon>
    </lineage>
</organism>
<dbReference type="NCBIfam" id="TIGR01009">
    <property type="entry name" value="rpsC_bact"/>
    <property type="match status" value="1"/>
</dbReference>
<dbReference type="InterPro" id="IPR057258">
    <property type="entry name" value="Ribosomal_uS3"/>
</dbReference>
<evidence type="ECO:0000256" key="6">
    <source>
        <dbReference type="ARBA" id="ARBA00024998"/>
    </source>
</evidence>
<reference evidence="11 12" key="1">
    <citation type="submission" date="2019-02" db="EMBL/GenBank/DDBJ databases">
        <title>Deep-cultivation of Planctomycetes and their phenomic and genomic characterization uncovers novel biology.</title>
        <authorList>
            <person name="Wiegand S."/>
            <person name="Jogler M."/>
            <person name="Boedeker C."/>
            <person name="Pinto D."/>
            <person name="Vollmers J."/>
            <person name="Rivas-Marin E."/>
            <person name="Kohn T."/>
            <person name="Peeters S.H."/>
            <person name="Heuer A."/>
            <person name="Rast P."/>
            <person name="Oberbeckmann S."/>
            <person name="Bunk B."/>
            <person name="Jeske O."/>
            <person name="Meyerdierks A."/>
            <person name="Storesund J.E."/>
            <person name="Kallscheuer N."/>
            <person name="Luecker S."/>
            <person name="Lage O.M."/>
            <person name="Pohl T."/>
            <person name="Merkel B.J."/>
            <person name="Hornburger P."/>
            <person name="Mueller R.-W."/>
            <person name="Bruemmer F."/>
            <person name="Labrenz M."/>
            <person name="Spormann A.M."/>
            <person name="Op Den Camp H."/>
            <person name="Overmann J."/>
            <person name="Amann R."/>
            <person name="Jetten M.S.M."/>
            <person name="Mascher T."/>
            <person name="Medema M.H."/>
            <person name="Devos D.P."/>
            <person name="Kaster A.-K."/>
            <person name="Ovreas L."/>
            <person name="Rohde M."/>
            <person name="Galperin M.Y."/>
            <person name="Jogler C."/>
        </authorList>
    </citation>
    <scope>NUCLEOTIDE SEQUENCE [LARGE SCALE GENOMIC DNA]</scope>
    <source>
        <strain evidence="11 12">KOR42</strain>
    </source>
</reference>
<feature type="domain" description="KH type-2" evidence="10">
    <location>
        <begin position="39"/>
        <end position="107"/>
    </location>
</feature>
<dbReference type="Gene3D" id="3.30.300.20">
    <property type="match status" value="1"/>
</dbReference>
<dbReference type="Pfam" id="PF07650">
    <property type="entry name" value="KH_2"/>
    <property type="match status" value="1"/>
</dbReference>
<dbReference type="Proteomes" id="UP000317243">
    <property type="component" value="Unassembled WGS sequence"/>
</dbReference>
<dbReference type="PANTHER" id="PTHR11760">
    <property type="entry name" value="30S/40S RIBOSOMAL PROTEIN S3"/>
    <property type="match status" value="1"/>
</dbReference>
<comment type="subunit">
    <text evidence="8">Part of the 30S ribosomal subunit. Forms a tight complex with proteins S10 and S14.</text>
</comment>
<dbReference type="InterPro" id="IPR018280">
    <property type="entry name" value="Ribosomal_uS3_CS"/>
</dbReference>
<comment type="similarity">
    <text evidence="1 8 9">Belongs to the universal ribosomal protein uS3 family.</text>
</comment>
<evidence type="ECO:0000256" key="3">
    <source>
        <dbReference type="ARBA" id="ARBA00022884"/>
    </source>
</evidence>
<evidence type="ECO:0000256" key="8">
    <source>
        <dbReference type="HAMAP-Rule" id="MF_01309"/>
    </source>
</evidence>
<name>A0A5C5X3A4_9PLAN</name>
<protein>
    <recommendedName>
        <fullName evidence="7 8">Small ribosomal subunit protein uS3</fullName>
    </recommendedName>
</protein>
<evidence type="ECO:0000256" key="7">
    <source>
        <dbReference type="ARBA" id="ARBA00035257"/>
    </source>
</evidence>
<dbReference type="PANTHER" id="PTHR11760:SF19">
    <property type="entry name" value="SMALL RIBOSOMAL SUBUNIT PROTEIN US3C"/>
    <property type="match status" value="1"/>
</dbReference>
<dbReference type="GO" id="GO:0022627">
    <property type="term" value="C:cytosolic small ribosomal subunit"/>
    <property type="evidence" value="ECO:0007669"/>
    <property type="project" value="TreeGrafter"/>
</dbReference>
<dbReference type="Gene3D" id="3.30.1140.32">
    <property type="entry name" value="Ribosomal protein S3, C-terminal domain"/>
    <property type="match status" value="1"/>
</dbReference>
<evidence type="ECO:0000256" key="9">
    <source>
        <dbReference type="RuleBase" id="RU003624"/>
    </source>
</evidence>
<dbReference type="InterPro" id="IPR009019">
    <property type="entry name" value="KH_sf_prok-type"/>
</dbReference>
<dbReference type="GO" id="GO:0003735">
    <property type="term" value="F:structural constituent of ribosome"/>
    <property type="evidence" value="ECO:0007669"/>
    <property type="project" value="InterPro"/>
</dbReference>
<evidence type="ECO:0000313" key="11">
    <source>
        <dbReference type="EMBL" id="TWT57109.1"/>
    </source>
</evidence>